<dbReference type="InterPro" id="IPR046342">
    <property type="entry name" value="CBS_dom_sf"/>
</dbReference>
<reference evidence="2 3" key="1">
    <citation type="submission" date="2016-10" db="EMBL/GenBank/DDBJ databases">
        <authorList>
            <person name="de Groot N.N."/>
        </authorList>
    </citation>
    <scope>NUCLEOTIDE SEQUENCE [LARGE SCALE GENOMIC DNA]</scope>
    <source>
        <strain evidence="2 3">ATCC BAA-466</strain>
    </source>
</reference>
<keyword evidence="3" id="KW-1185">Reference proteome</keyword>
<dbReference type="InterPro" id="IPR048125">
    <property type="entry name" value="CBS_CbpB"/>
</dbReference>
<organism evidence="2 3">
    <name type="scientific">Facklamia miroungae</name>
    <dbReference type="NCBI Taxonomy" id="120956"/>
    <lineage>
        <taxon>Bacteria</taxon>
        <taxon>Bacillati</taxon>
        <taxon>Bacillota</taxon>
        <taxon>Bacilli</taxon>
        <taxon>Lactobacillales</taxon>
        <taxon>Aerococcaceae</taxon>
        <taxon>Facklamia</taxon>
    </lineage>
</organism>
<sequence length="168" mass="19430">MIDPKLSKKIVESLDEVLISADDVAYLYDFNSLIHGLLVLNQVDYSMIPVVNQHDQIVGLVSINMIVKEAISLEDIDFDNLNHKLIKHLDLRKPEFITMSEDLESILHKLVDNNFLCVVENHHDKKFLGIITRNMILKRINAFLHRTCLNDLIITDFAPAHRKKVYNK</sequence>
<feature type="domain" description="CBS" evidence="1">
    <location>
        <begin position="92"/>
        <end position="140"/>
    </location>
</feature>
<gene>
    <name evidence="2" type="ORF">SAMN05421791_102260</name>
</gene>
<dbReference type="SUPFAM" id="SSF54631">
    <property type="entry name" value="CBS-domain pair"/>
    <property type="match status" value="1"/>
</dbReference>
<accession>A0A1G7QXR8</accession>
<dbReference type="Gene3D" id="3.10.580.10">
    <property type="entry name" value="CBS-domain"/>
    <property type="match status" value="1"/>
</dbReference>
<evidence type="ECO:0000313" key="3">
    <source>
        <dbReference type="Proteomes" id="UP000199708"/>
    </source>
</evidence>
<dbReference type="EMBL" id="FNCK01000002">
    <property type="protein sequence ID" value="SDG03318.1"/>
    <property type="molecule type" value="Genomic_DNA"/>
</dbReference>
<dbReference type="AlphaFoldDB" id="A0A1G7QXR8"/>
<evidence type="ECO:0000259" key="1">
    <source>
        <dbReference type="Pfam" id="PF00571"/>
    </source>
</evidence>
<evidence type="ECO:0000313" key="2">
    <source>
        <dbReference type="EMBL" id="SDG03318.1"/>
    </source>
</evidence>
<dbReference type="InterPro" id="IPR000644">
    <property type="entry name" value="CBS_dom"/>
</dbReference>
<dbReference type="OrthoDB" id="2375431at2"/>
<dbReference type="STRING" id="120956.SAMN05421791_102260"/>
<name>A0A1G7QXR8_9LACT</name>
<dbReference type="RefSeq" id="WP_090289338.1">
    <property type="nucleotide sequence ID" value="NZ_FNCK01000002.1"/>
</dbReference>
<proteinExistence type="predicted"/>
<protein>
    <submittedName>
        <fullName evidence="2">CBS domain-containing protein</fullName>
    </submittedName>
</protein>
<dbReference type="Pfam" id="PF00571">
    <property type="entry name" value="CBS"/>
    <property type="match status" value="1"/>
</dbReference>
<dbReference type="NCBIfam" id="NF041630">
    <property type="entry name" value="CBS_CbpB"/>
    <property type="match status" value="1"/>
</dbReference>
<dbReference type="Proteomes" id="UP000199708">
    <property type="component" value="Unassembled WGS sequence"/>
</dbReference>